<organism evidence="10">
    <name type="scientific">Absidia glauca</name>
    <name type="common">Pin mould</name>
    <dbReference type="NCBI Taxonomy" id="4829"/>
    <lineage>
        <taxon>Eukaryota</taxon>
        <taxon>Fungi</taxon>
        <taxon>Fungi incertae sedis</taxon>
        <taxon>Mucoromycota</taxon>
        <taxon>Mucoromycotina</taxon>
        <taxon>Mucoromycetes</taxon>
        <taxon>Mucorales</taxon>
        <taxon>Cunninghamellaceae</taxon>
        <taxon>Absidia</taxon>
    </lineage>
</organism>
<evidence type="ECO:0000313" key="11">
    <source>
        <dbReference type="Proteomes" id="UP000078561"/>
    </source>
</evidence>
<dbReference type="Gene3D" id="2.60.40.420">
    <property type="entry name" value="Cupredoxins - blue copper proteins"/>
    <property type="match status" value="3"/>
</dbReference>
<dbReference type="PANTHER" id="PTHR11709:SF394">
    <property type="entry name" value="FI03373P-RELATED"/>
    <property type="match status" value="1"/>
</dbReference>
<dbReference type="Pfam" id="PF07731">
    <property type="entry name" value="Cu-oxidase_2"/>
    <property type="match status" value="1"/>
</dbReference>
<evidence type="ECO:0000259" key="8">
    <source>
        <dbReference type="Pfam" id="PF07731"/>
    </source>
</evidence>
<dbReference type="InterPro" id="IPR045087">
    <property type="entry name" value="Cu-oxidase_fam"/>
</dbReference>
<dbReference type="InterPro" id="IPR011707">
    <property type="entry name" value="Cu-oxidase-like_N"/>
</dbReference>
<feature type="domain" description="Plastocyanin-like" evidence="8">
    <location>
        <begin position="425"/>
        <end position="479"/>
    </location>
</feature>
<evidence type="ECO:0000256" key="4">
    <source>
        <dbReference type="ARBA" id="ARBA00023008"/>
    </source>
</evidence>
<comment type="similarity">
    <text evidence="1">Belongs to the multicopper oxidase family.</text>
</comment>
<keyword evidence="2" id="KW-0479">Metal-binding</keyword>
<feature type="domain" description="Plastocyanin-like" evidence="9">
    <location>
        <begin position="34"/>
        <end position="143"/>
    </location>
</feature>
<dbReference type="Proteomes" id="UP000078561">
    <property type="component" value="Unassembled WGS sequence"/>
</dbReference>
<dbReference type="EMBL" id="LT554468">
    <property type="protein sequence ID" value="SAM05379.1"/>
    <property type="molecule type" value="Genomic_DNA"/>
</dbReference>
<proteinExistence type="inferred from homology"/>
<evidence type="ECO:0000259" key="9">
    <source>
        <dbReference type="Pfam" id="PF07732"/>
    </source>
</evidence>
<keyword evidence="6" id="KW-0732">Signal</keyword>
<evidence type="ECO:0000256" key="5">
    <source>
        <dbReference type="SAM" id="MobiDB-lite"/>
    </source>
</evidence>
<dbReference type="PANTHER" id="PTHR11709">
    <property type="entry name" value="MULTI-COPPER OXIDASE"/>
    <property type="match status" value="1"/>
</dbReference>
<accession>A0A163MIS6</accession>
<keyword evidence="4" id="KW-0186">Copper</keyword>
<evidence type="ECO:0000256" key="2">
    <source>
        <dbReference type="ARBA" id="ARBA00022723"/>
    </source>
</evidence>
<feature type="chain" id="PRO_5007844460" description="L-ascorbate oxidase" evidence="6">
    <location>
        <begin position="20"/>
        <end position="480"/>
    </location>
</feature>
<dbReference type="InterPro" id="IPR008972">
    <property type="entry name" value="Cupredoxin"/>
</dbReference>
<keyword evidence="11" id="KW-1185">Reference proteome</keyword>
<dbReference type="GO" id="GO:0005507">
    <property type="term" value="F:copper ion binding"/>
    <property type="evidence" value="ECO:0007669"/>
    <property type="project" value="InterPro"/>
</dbReference>
<name>A0A163MIS6_ABSGL</name>
<dbReference type="AlphaFoldDB" id="A0A163MIS6"/>
<gene>
    <name evidence="10" type="primary">ABSGL_11254.1 scaffold 12295</name>
</gene>
<dbReference type="Pfam" id="PF07732">
    <property type="entry name" value="Cu-oxidase_3"/>
    <property type="match status" value="1"/>
</dbReference>
<dbReference type="InParanoid" id="A0A163MIS6"/>
<dbReference type="GO" id="GO:0016491">
    <property type="term" value="F:oxidoreductase activity"/>
    <property type="evidence" value="ECO:0007669"/>
    <property type="project" value="UniProtKB-KW"/>
</dbReference>
<dbReference type="OrthoDB" id="2121828at2759"/>
<feature type="signal peptide" evidence="6">
    <location>
        <begin position="1"/>
        <end position="19"/>
    </location>
</feature>
<reference evidence="10" key="1">
    <citation type="submission" date="2016-04" db="EMBL/GenBank/DDBJ databases">
        <authorList>
            <person name="Evans L.H."/>
            <person name="Alamgir A."/>
            <person name="Owens N."/>
            <person name="Weber N.D."/>
            <person name="Virtaneva K."/>
            <person name="Barbian K."/>
            <person name="Babar A."/>
            <person name="Rosenke K."/>
        </authorList>
    </citation>
    <scope>NUCLEOTIDE SEQUENCE [LARGE SCALE GENOMIC DNA]</scope>
    <source>
        <strain evidence="10">CBS 101.48</strain>
    </source>
</reference>
<feature type="domain" description="Plastocyanin-like" evidence="7">
    <location>
        <begin position="181"/>
        <end position="318"/>
    </location>
</feature>
<dbReference type="InterPro" id="IPR001117">
    <property type="entry name" value="Cu-oxidase_2nd"/>
</dbReference>
<dbReference type="InterPro" id="IPR011706">
    <property type="entry name" value="Cu-oxidase_C"/>
</dbReference>
<evidence type="ECO:0000256" key="1">
    <source>
        <dbReference type="ARBA" id="ARBA00010609"/>
    </source>
</evidence>
<feature type="region of interest" description="Disordered" evidence="5">
    <location>
        <begin position="390"/>
        <end position="431"/>
    </location>
</feature>
<evidence type="ECO:0000256" key="6">
    <source>
        <dbReference type="SAM" id="SignalP"/>
    </source>
</evidence>
<dbReference type="CDD" id="cd04205">
    <property type="entry name" value="CuRO_2_LCC_like"/>
    <property type="match status" value="1"/>
</dbReference>
<protein>
    <recommendedName>
        <fullName evidence="12">L-ascorbate oxidase</fullName>
    </recommendedName>
</protein>
<evidence type="ECO:0000259" key="7">
    <source>
        <dbReference type="Pfam" id="PF00394"/>
    </source>
</evidence>
<dbReference type="STRING" id="4829.A0A163MIS6"/>
<dbReference type="Pfam" id="PF00394">
    <property type="entry name" value="Cu-oxidase"/>
    <property type="match status" value="1"/>
</dbReference>
<dbReference type="OMA" id="ENIGAWM"/>
<sequence>MLLFLCFFILVAILRTTTAKRVEFDLTISQSQLDPDCAGTAYPALLINNQFPGPTLRVSQDDEVEIRIHNQAPVPTSVHFHGIRQYGTVESDGVPGVTQDAIQPGTTYVQRFKLVDQSGTFYYHAHVGVQDDTVQGALIVENSPRMTELASEFEPSFFNAYGDDPRGYPYKDGPYGYHGELLLHLSEWWHRADREAFYLGPEYTHDPNADSVLLNGRTIHQDATEECGGHEVLDVLPNRTYRLRVIGGNTFRTYGLAIKDHPMTIIEVDGELIYPYTTTHLEVTPGQRFSVLIHTDQVLSPDSLFTIATSYRHRNRGSGDESYSPLRVGFPEIPEVVPRDWIWPELRPLHGAHPEFRLFEPADRTLKIRTWTAILPDGSTRYLINGKLTSKHSNAHNDDDDDDDEEEEDCTLSRALTTTTKHAPTEPDGFEPTLGTYPIALNETVDLVLQNAHAGRNCLLHPWHTHGHSHYVIASGDGEM</sequence>
<dbReference type="SUPFAM" id="SSF49503">
    <property type="entry name" value="Cupredoxins"/>
    <property type="match status" value="3"/>
</dbReference>
<evidence type="ECO:0000313" key="10">
    <source>
        <dbReference type="EMBL" id="SAM05379.1"/>
    </source>
</evidence>
<evidence type="ECO:0000256" key="3">
    <source>
        <dbReference type="ARBA" id="ARBA00023002"/>
    </source>
</evidence>
<keyword evidence="3" id="KW-0560">Oxidoreductase</keyword>
<evidence type="ECO:0008006" key="12">
    <source>
        <dbReference type="Google" id="ProtNLM"/>
    </source>
</evidence>
<feature type="compositionally biased region" description="Acidic residues" evidence="5">
    <location>
        <begin position="398"/>
        <end position="410"/>
    </location>
</feature>